<dbReference type="EMBL" id="JAWHQM010000004">
    <property type="protein sequence ID" value="KAK5626836.1"/>
    <property type="molecule type" value="Genomic_DNA"/>
</dbReference>
<sequence length="138" mass="13918">MAKPMEHLPPRIELAAVTAGVQNPVGCGVRRGVGSKPRAGASRPGVFTVDGTGSIIAGAAMFLGVGVASGASIKGVARARGVTGDELGDSGKDTKTLLDGLIGIKSSRLSRSGSSCRISFFQSKHCSRIAWDPEPGGG</sequence>
<comment type="caution">
    <text evidence="1">The sequence shown here is derived from an EMBL/GenBank/DDBJ whole genome shotgun (WGS) entry which is preliminary data.</text>
</comment>
<proteinExistence type="predicted"/>
<dbReference type="AlphaFoldDB" id="A0AAN7UIW8"/>
<reference evidence="1 2" key="1">
    <citation type="submission" date="2023-10" db="EMBL/GenBank/DDBJ databases">
        <title>Draft genome sequence of Xylaria bambusicola isolate GMP-LS, the root and basal stem rot pathogen of sugarcane in Indonesia.</title>
        <authorList>
            <person name="Selvaraj P."/>
            <person name="Muralishankar V."/>
            <person name="Muruganantham S."/>
            <person name="Sp S."/>
            <person name="Haryani S."/>
            <person name="Lau K.J.X."/>
            <person name="Naqvi N.I."/>
        </authorList>
    </citation>
    <scope>NUCLEOTIDE SEQUENCE [LARGE SCALE GENOMIC DNA]</scope>
    <source>
        <strain evidence="1">GMP-LS</strain>
    </source>
</reference>
<organism evidence="1 2">
    <name type="scientific">Xylaria bambusicola</name>
    <dbReference type="NCBI Taxonomy" id="326684"/>
    <lineage>
        <taxon>Eukaryota</taxon>
        <taxon>Fungi</taxon>
        <taxon>Dikarya</taxon>
        <taxon>Ascomycota</taxon>
        <taxon>Pezizomycotina</taxon>
        <taxon>Sordariomycetes</taxon>
        <taxon>Xylariomycetidae</taxon>
        <taxon>Xylariales</taxon>
        <taxon>Xylariaceae</taxon>
        <taxon>Xylaria</taxon>
    </lineage>
</organism>
<accession>A0AAN7UIW8</accession>
<protein>
    <submittedName>
        <fullName evidence="1">Uncharacterized protein</fullName>
    </submittedName>
</protein>
<evidence type="ECO:0000313" key="2">
    <source>
        <dbReference type="Proteomes" id="UP001305414"/>
    </source>
</evidence>
<keyword evidence="2" id="KW-1185">Reference proteome</keyword>
<name>A0AAN7UIW8_9PEZI</name>
<gene>
    <name evidence="1" type="ORF">RRF57_002551</name>
</gene>
<dbReference type="Proteomes" id="UP001305414">
    <property type="component" value="Unassembled WGS sequence"/>
</dbReference>
<evidence type="ECO:0000313" key="1">
    <source>
        <dbReference type="EMBL" id="KAK5626836.1"/>
    </source>
</evidence>